<organism evidence="2 3">
    <name type="scientific">Panicum virgatum</name>
    <name type="common">Blackwell switchgrass</name>
    <dbReference type="NCBI Taxonomy" id="38727"/>
    <lineage>
        <taxon>Eukaryota</taxon>
        <taxon>Viridiplantae</taxon>
        <taxon>Streptophyta</taxon>
        <taxon>Embryophyta</taxon>
        <taxon>Tracheophyta</taxon>
        <taxon>Spermatophyta</taxon>
        <taxon>Magnoliopsida</taxon>
        <taxon>Liliopsida</taxon>
        <taxon>Poales</taxon>
        <taxon>Poaceae</taxon>
        <taxon>PACMAD clade</taxon>
        <taxon>Panicoideae</taxon>
        <taxon>Panicodae</taxon>
        <taxon>Paniceae</taxon>
        <taxon>Panicinae</taxon>
        <taxon>Panicum</taxon>
        <taxon>Panicum sect. Hiantes</taxon>
    </lineage>
</organism>
<evidence type="ECO:0000256" key="1">
    <source>
        <dbReference type="SAM" id="Phobius"/>
    </source>
</evidence>
<feature type="transmembrane region" description="Helical" evidence="1">
    <location>
        <begin position="130"/>
        <end position="148"/>
    </location>
</feature>
<protein>
    <submittedName>
        <fullName evidence="2">Uncharacterized protein</fullName>
    </submittedName>
</protein>
<dbReference type="Proteomes" id="UP000823388">
    <property type="component" value="Chromosome 3K"/>
</dbReference>
<evidence type="ECO:0000313" key="2">
    <source>
        <dbReference type="EMBL" id="KAG2628883.1"/>
    </source>
</evidence>
<comment type="caution">
    <text evidence="2">The sequence shown here is derived from an EMBL/GenBank/DDBJ whole genome shotgun (WGS) entry which is preliminary data.</text>
</comment>
<proteinExistence type="predicted"/>
<evidence type="ECO:0000313" key="3">
    <source>
        <dbReference type="Proteomes" id="UP000823388"/>
    </source>
</evidence>
<reference evidence="2" key="1">
    <citation type="submission" date="2020-05" db="EMBL/GenBank/DDBJ databases">
        <title>WGS assembly of Panicum virgatum.</title>
        <authorList>
            <person name="Lovell J.T."/>
            <person name="Jenkins J."/>
            <person name="Shu S."/>
            <person name="Juenger T.E."/>
            <person name="Schmutz J."/>
        </authorList>
    </citation>
    <scope>NUCLEOTIDE SEQUENCE</scope>
    <source>
        <strain evidence="2">AP13</strain>
    </source>
</reference>
<keyword evidence="1" id="KW-0812">Transmembrane</keyword>
<accession>A0A8T0V7Q4</accession>
<keyword evidence="1" id="KW-0472">Membrane</keyword>
<gene>
    <name evidence="2" type="ORF">PVAP13_3KG562900</name>
</gene>
<sequence>MLPVKSIPYVVVPARFAGGRRRGDGYLGGGGGARLAGSSIYAGALHRSPSKNPPFPSSGGAAVLCLARPADGVGDDHPNNKKVCAFTDAKDAEAAPAGGGGGGDQTAIHDLAPSYLQELKRVFLLRLFKISSWGLILCLGYSVVYVTVKNLLVKYLNGDVVYAHLYAFIKKLVVAAMKDQEIREVVSATIIDIVPRSLEPINPVLQFRELSQVRFCCYCGFIYLLWHYYLKK</sequence>
<dbReference type="AlphaFoldDB" id="A0A8T0V7Q4"/>
<keyword evidence="1" id="KW-1133">Transmembrane helix</keyword>
<name>A0A8T0V7Q4_PANVG</name>
<keyword evidence="3" id="KW-1185">Reference proteome</keyword>
<dbReference type="EMBL" id="CM029041">
    <property type="protein sequence ID" value="KAG2628883.1"/>
    <property type="molecule type" value="Genomic_DNA"/>
</dbReference>